<feature type="compositionally biased region" description="Basic residues" evidence="1">
    <location>
        <begin position="599"/>
        <end position="612"/>
    </location>
</feature>
<dbReference type="RefSeq" id="WP_015792157.1">
    <property type="nucleotide sequence ID" value="NC_013131.1"/>
</dbReference>
<keyword evidence="3" id="KW-1185">Reference proteome</keyword>
<feature type="compositionally biased region" description="Basic and acidic residues" evidence="1">
    <location>
        <begin position="588"/>
        <end position="598"/>
    </location>
</feature>
<protein>
    <submittedName>
        <fullName evidence="2">Uncharacterized protein</fullName>
    </submittedName>
</protein>
<organism evidence="2 3">
    <name type="scientific">Catenulispora acidiphila (strain DSM 44928 / JCM 14897 / NBRC 102108 / NRRL B-24433 / ID139908)</name>
    <dbReference type="NCBI Taxonomy" id="479433"/>
    <lineage>
        <taxon>Bacteria</taxon>
        <taxon>Bacillati</taxon>
        <taxon>Actinomycetota</taxon>
        <taxon>Actinomycetes</taxon>
        <taxon>Catenulisporales</taxon>
        <taxon>Catenulisporaceae</taxon>
        <taxon>Catenulispora</taxon>
    </lineage>
</organism>
<gene>
    <name evidence="2" type="ordered locus">Caci_3522</name>
</gene>
<dbReference type="OrthoDB" id="3034784at2"/>
<feature type="region of interest" description="Disordered" evidence="1">
    <location>
        <begin position="579"/>
        <end position="613"/>
    </location>
</feature>
<name>C7QAC9_CATAD</name>
<evidence type="ECO:0000313" key="2">
    <source>
        <dbReference type="EMBL" id="ACU72428.1"/>
    </source>
</evidence>
<evidence type="ECO:0000313" key="3">
    <source>
        <dbReference type="Proteomes" id="UP000000851"/>
    </source>
</evidence>
<reference evidence="2 3" key="1">
    <citation type="journal article" date="2009" name="Stand. Genomic Sci.">
        <title>Complete genome sequence of Catenulispora acidiphila type strain (ID 139908).</title>
        <authorList>
            <person name="Copeland A."/>
            <person name="Lapidus A."/>
            <person name="Glavina Del Rio T."/>
            <person name="Nolan M."/>
            <person name="Lucas S."/>
            <person name="Chen F."/>
            <person name="Tice H."/>
            <person name="Cheng J.F."/>
            <person name="Bruce D."/>
            <person name="Goodwin L."/>
            <person name="Pitluck S."/>
            <person name="Mikhailova N."/>
            <person name="Pati A."/>
            <person name="Ivanova N."/>
            <person name="Mavromatis K."/>
            <person name="Chen A."/>
            <person name="Palaniappan K."/>
            <person name="Chain P."/>
            <person name="Land M."/>
            <person name="Hauser L."/>
            <person name="Chang Y.J."/>
            <person name="Jeffries C.D."/>
            <person name="Chertkov O."/>
            <person name="Brettin T."/>
            <person name="Detter J.C."/>
            <person name="Han C."/>
            <person name="Ali Z."/>
            <person name="Tindall B.J."/>
            <person name="Goker M."/>
            <person name="Bristow J."/>
            <person name="Eisen J.A."/>
            <person name="Markowitz V."/>
            <person name="Hugenholtz P."/>
            <person name="Kyrpides N.C."/>
            <person name="Klenk H.P."/>
        </authorList>
    </citation>
    <scope>NUCLEOTIDE SEQUENCE [LARGE SCALE GENOMIC DNA]</scope>
    <source>
        <strain evidence="3">DSM 44928 / JCM 14897 / NBRC 102108 / NRRL B-24433 / ID139908</strain>
    </source>
</reference>
<sequence length="732" mass="77137">MPVDITSTLAQNHVAGIAPVPMQQLAVVCASDQSPLLFAVDEKGRLTVTMRDASQTTGWIQIPLSDQLAGMDGLGAAPLTQCFAASQDTDGGIWLALAVSDGDPLHESRVYTSPKLPANLSPREWRHFAKLLLLRPTPAGVAFSELILGHGDDGGGFPGIVAGTFCPMTGYLEQYVINPDPSDAAWTCVPFKMPDGATLCRAAAFGNVPGLGRGIYALCATADPRVDSLTFTTQPVVDEHGEPHWTVRTFDLPVNYAWTVTAALAALPVSGGMTELYVSGAGLHRYPLSLQAGDCFGPPLEIADTTFFGATPRLSVSCDAAASTIDVWALNAYDQLAHTTGYRIDGTPGEDPAYTWDPALTLATEITALAAYRTPVADRIDESSGSPTRGAVAIAYWDHMALMVKSSEVQLWQESAVALQAPDAAFTLNTFTTRITVTDDDHIALGDTPVLLRPSFDVPALVNGKYSALKTGIARLAVTDAAGMVTVMVEAGNLTAPVYEVTVGGRSTQEDPASNLVAGLRTITTPEQIYNAQRSDGGALFPDPADPEQLMSQCAAALDGIEGLLIAYDRLEGEGARAGRGQARGYRRGYEHGHDGRHSHSHSHSHTPRVGHHSSLTIGCHFAADGTVTVHKGRAALEALPPPAAWEWLLAIGDGLKAAADGVEQAVSWTLDIGEDAISFAIGLGSRVIASLIDVREQTLAVIAYVLEATAGISLTDILAWLGSGAAMTRTT</sequence>
<dbReference type="KEGG" id="cai:Caci_3522"/>
<dbReference type="HOGENOM" id="CLU_378423_0_0_11"/>
<evidence type="ECO:0000256" key="1">
    <source>
        <dbReference type="SAM" id="MobiDB-lite"/>
    </source>
</evidence>
<dbReference type="AlphaFoldDB" id="C7QAC9"/>
<dbReference type="InParanoid" id="C7QAC9"/>
<dbReference type="EMBL" id="CP001700">
    <property type="protein sequence ID" value="ACU72428.1"/>
    <property type="molecule type" value="Genomic_DNA"/>
</dbReference>
<proteinExistence type="predicted"/>
<accession>C7QAC9</accession>
<dbReference type="Proteomes" id="UP000000851">
    <property type="component" value="Chromosome"/>
</dbReference>